<dbReference type="Proteomes" id="UP001177140">
    <property type="component" value="Unassembled WGS sequence"/>
</dbReference>
<organism evidence="1 2">
    <name type="scientific">Papaver nudicaule</name>
    <name type="common">Iceland poppy</name>
    <dbReference type="NCBI Taxonomy" id="74823"/>
    <lineage>
        <taxon>Eukaryota</taxon>
        <taxon>Viridiplantae</taxon>
        <taxon>Streptophyta</taxon>
        <taxon>Embryophyta</taxon>
        <taxon>Tracheophyta</taxon>
        <taxon>Spermatophyta</taxon>
        <taxon>Magnoliopsida</taxon>
        <taxon>Ranunculales</taxon>
        <taxon>Papaveraceae</taxon>
        <taxon>Papaveroideae</taxon>
        <taxon>Papaver</taxon>
    </lineage>
</organism>
<protein>
    <submittedName>
        <fullName evidence="1">Uncharacterized protein</fullName>
    </submittedName>
</protein>
<sequence length="52" mass="5898">IFDIAKVPSTSFPTFDNLVRLEVDYIYSPAPISSLINFLHFSPNLESLIINQ</sequence>
<dbReference type="AlphaFoldDB" id="A0AA41W2B1"/>
<accession>A0AA41W2B1</accession>
<comment type="caution">
    <text evidence="1">The sequence shown here is derived from an EMBL/GenBank/DDBJ whole genome shotgun (WGS) entry which is preliminary data.</text>
</comment>
<feature type="non-terminal residue" evidence="1">
    <location>
        <position position="1"/>
    </location>
</feature>
<gene>
    <name evidence="1" type="ORF">MKW94_017640</name>
</gene>
<dbReference type="EMBL" id="JAJJMA010343470">
    <property type="protein sequence ID" value="MCL7051879.1"/>
    <property type="molecule type" value="Genomic_DNA"/>
</dbReference>
<reference evidence="1" key="1">
    <citation type="submission" date="2022-03" db="EMBL/GenBank/DDBJ databases">
        <title>A functionally conserved STORR gene fusion in Papaver species that diverged 16.8 million years ago.</title>
        <authorList>
            <person name="Catania T."/>
        </authorList>
    </citation>
    <scope>NUCLEOTIDE SEQUENCE</scope>
    <source>
        <strain evidence="1">S-191538</strain>
    </source>
</reference>
<evidence type="ECO:0000313" key="2">
    <source>
        <dbReference type="Proteomes" id="UP001177140"/>
    </source>
</evidence>
<proteinExistence type="predicted"/>
<evidence type="ECO:0000313" key="1">
    <source>
        <dbReference type="EMBL" id="MCL7051879.1"/>
    </source>
</evidence>
<name>A0AA41W2B1_PAPNU</name>
<keyword evidence="2" id="KW-1185">Reference proteome</keyword>
<feature type="non-terminal residue" evidence="1">
    <location>
        <position position="52"/>
    </location>
</feature>